<evidence type="ECO:0000313" key="3">
    <source>
        <dbReference type="Proteomes" id="UP001315860"/>
    </source>
</evidence>
<name>A0ABY5KGB6_9ACTN</name>
<dbReference type="RefSeq" id="WP_232419363.1">
    <property type="nucleotide sequence ID" value="NZ_CP101990.1"/>
</dbReference>
<accession>A0ABY5KGB6</accession>
<protein>
    <submittedName>
        <fullName evidence="2">Uncharacterized protein</fullName>
    </submittedName>
</protein>
<organism evidence="2 3">
    <name type="scientific">Aeromicrobium duanguangcaii</name>
    <dbReference type="NCBI Taxonomy" id="2968086"/>
    <lineage>
        <taxon>Bacteria</taxon>
        <taxon>Bacillati</taxon>
        <taxon>Actinomycetota</taxon>
        <taxon>Actinomycetes</taxon>
        <taxon>Propionibacteriales</taxon>
        <taxon>Nocardioidaceae</taxon>
        <taxon>Aeromicrobium</taxon>
    </lineage>
</organism>
<keyword evidence="3" id="KW-1185">Reference proteome</keyword>
<keyword evidence="1" id="KW-0812">Transmembrane</keyword>
<keyword evidence="1" id="KW-1133">Transmembrane helix</keyword>
<feature type="transmembrane region" description="Helical" evidence="1">
    <location>
        <begin position="35"/>
        <end position="57"/>
    </location>
</feature>
<sequence length="61" mass="6397">MNTHPVRWDALLFGFLFTLVVAGWAAVTYDLVSVDALAIAGPVALIIAGVAGIALTLRRTS</sequence>
<gene>
    <name evidence="2" type="ORF">NP095_12815</name>
</gene>
<evidence type="ECO:0000313" key="2">
    <source>
        <dbReference type="EMBL" id="UUI68076.1"/>
    </source>
</evidence>
<evidence type="ECO:0000256" key="1">
    <source>
        <dbReference type="SAM" id="Phobius"/>
    </source>
</evidence>
<dbReference type="EMBL" id="CP101990">
    <property type="protein sequence ID" value="UUI68076.1"/>
    <property type="molecule type" value="Genomic_DNA"/>
</dbReference>
<proteinExistence type="predicted"/>
<keyword evidence="1" id="KW-0472">Membrane</keyword>
<reference evidence="2 3" key="1">
    <citation type="submission" date="2022-07" db="EMBL/GenBank/DDBJ databases">
        <title>Novel species in genus Aeromicrobium.</title>
        <authorList>
            <person name="Ye L."/>
        </authorList>
    </citation>
    <scope>NUCLEOTIDE SEQUENCE [LARGE SCALE GENOMIC DNA]</scope>
    <source>
        <strain evidence="3">zg-Y50</strain>
    </source>
</reference>
<dbReference type="Proteomes" id="UP001315860">
    <property type="component" value="Chromosome"/>
</dbReference>